<evidence type="ECO:0000259" key="3">
    <source>
        <dbReference type="PROSITE" id="PS50222"/>
    </source>
</evidence>
<dbReference type="VEuPathDB" id="CryptoDB:Vbra_11635"/>
<evidence type="ECO:0000313" key="5">
    <source>
        <dbReference type="Proteomes" id="UP000041254"/>
    </source>
</evidence>
<keyword evidence="2" id="KW-0472">Membrane</keyword>
<dbReference type="EMBL" id="CDMY01000223">
    <property type="protein sequence ID" value="CEL94593.1"/>
    <property type="molecule type" value="Genomic_DNA"/>
</dbReference>
<dbReference type="PhylomeDB" id="A0A0G4EGK8"/>
<dbReference type="Proteomes" id="UP000041254">
    <property type="component" value="Unassembled WGS sequence"/>
</dbReference>
<keyword evidence="2" id="KW-1133">Transmembrane helix</keyword>
<evidence type="ECO:0000313" key="4">
    <source>
        <dbReference type="EMBL" id="CEL94593.1"/>
    </source>
</evidence>
<feature type="region of interest" description="Disordered" evidence="1">
    <location>
        <begin position="1"/>
        <end position="26"/>
    </location>
</feature>
<feature type="compositionally biased region" description="Basic and acidic residues" evidence="1">
    <location>
        <begin position="229"/>
        <end position="243"/>
    </location>
</feature>
<proteinExistence type="predicted"/>
<feature type="transmembrane region" description="Helical" evidence="2">
    <location>
        <begin position="68"/>
        <end position="94"/>
    </location>
</feature>
<feature type="region of interest" description="Disordered" evidence="1">
    <location>
        <begin position="226"/>
        <end position="246"/>
    </location>
</feature>
<protein>
    <recommendedName>
        <fullName evidence="3">EF-hand domain-containing protein</fullName>
    </recommendedName>
</protein>
<organism evidence="4 5">
    <name type="scientific">Vitrella brassicaformis (strain CCMP3155)</name>
    <dbReference type="NCBI Taxonomy" id="1169540"/>
    <lineage>
        <taxon>Eukaryota</taxon>
        <taxon>Sar</taxon>
        <taxon>Alveolata</taxon>
        <taxon>Colpodellida</taxon>
        <taxon>Vitrellaceae</taxon>
        <taxon>Vitrella</taxon>
    </lineage>
</organism>
<dbReference type="GO" id="GO:0005509">
    <property type="term" value="F:calcium ion binding"/>
    <property type="evidence" value="ECO:0007669"/>
    <property type="project" value="InterPro"/>
</dbReference>
<feature type="compositionally biased region" description="Polar residues" evidence="1">
    <location>
        <begin position="17"/>
        <end position="26"/>
    </location>
</feature>
<name>A0A0G4EGK8_VITBC</name>
<feature type="domain" description="EF-hand" evidence="3">
    <location>
        <begin position="26"/>
        <end position="61"/>
    </location>
</feature>
<dbReference type="InParanoid" id="A0A0G4EGK8"/>
<gene>
    <name evidence="4" type="ORF">Vbra_11635</name>
</gene>
<keyword evidence="2" id="KW-0812">Transmembrane</keyword>
<dbReference type="InterPro" id="IPR002048">
    <property type="entry name" value="EF_hand_dom"/>
</dbReference>
<accession>A0A0G4EGK8</accession>
<sequence>MSTEKQNAKQRTVAFENASTTSTPGNDTERIVQLLKAWDTNQDGMFSIDEVTAAAKQMMSERKENKRLKWVIFGVVILYIVTIVLLLGITFAAVEMAKDFKPDENGLVIGTKATKNVIQTKAKTDVESPFDFITHSLDDLENLDGLYIDDLLAKNGDVLERYFKVRDVTKNKSQGSVKVVFLNGEYLEIDKERAVLLRPKPEGGCGGEADAADAPEGYCAVAEILNGPDPRDAEEPKPEDPARRQLQSRVSIVGPAYNRGPRGIGSNLNFNSGKVYDDDGIVSLGRARFFGQGQFRGCDGASCQF</sequence>
<dbReference type="PROSITE" id="PS50222">
    <property type="entry name" value="EF_HAND_2"/>
    <property type="match status" value="1"/>
</dbReference>
<dbReference type="AlphaFoldDB" id="A0A0G4EGK8"/>
<evidence type="ECO:0000256" key="2">
    <source>
        <dbReference type="SAM" id="Phobius"/>
    </source>
</evidence>
<reference evidence="4 5" key="1">
    <citation type="submission" date="2014-11" db="EMBL/GenBank/DDBJ databases">
        <authorList>
            <person name="Zhu J."/>
            <person name="Qi W."/>
            <person name="Song R."/>
        </authorList>
    </citation>
    <scope>NUCLEOTIDE SEQUENCE [LARGE SCALE GENOMIC DNA]</scope>
</reference>
<evidence type="ECO:0000256" key="1">
    <source>
        <dbReference type="SAM" id="MobiDB-lite"/>
    </source>
</evidence>
<keyword evidence="5" id="KW-1185">Reference proteome</keyword>